<dbReference type="GO" id="GO:0032259">
    <property type="term" value="P:methylation"/>
    <property type="evidence" value="ECO:0007669"/>
    <property type="project" value="UniProtKB-KW"/>
</dbReference>
<dbReference type="InterPro" id="IPR029063">
    <property type="entry name" value="SAM-dependent_MTases_sf"/>
</dbReference>
<dbReference type="PANTHER" id="PTHR42873">
    <property type="entry name" value="RIBOSOMAL RNA LARGE SUBUNIT METHYLTRANSFERASE"/>
    <property type="match status" value="1"/>
</dbReference>
<dbReference type="InterPro" id="IPR036974">
    <property type="entry name" value="PUA_sf"/>
</dbReference>
<sequence>MFIENQKEQCSEGYGQQDPHLARNCGDCPSSRPTLQLQRRGKGEAARRLLPPWIFAHEIQNFGALQTLQQQATLEAGAGRGVRTPEGSLHPLAVNVVDSETGDFLGCALFHSRPLIAARVLEGLSASTPLNIDYVREKLSEAAARRRGLPRDALQPAAAAAAAAAAPAAAAAASAAAADRETQICSGYYRLINGESDGLPGVVVDLFGNAVSIQQLTRGKQWLHTRYQQALVAGSELLTAPLVAAIQEALRPAAVVLRNDSLLRELERDFSMSSYSTLISGELNGLQWIEERGCCFPVDLLNSPDTGWYYDRREARAAVAQLSGGGRMLDLHCHSAAFSITALRSGAARCSVCVDLSSDSLQLAAAAAAANGMQQQLLLQQADALQWMLNRVYQLAPHASRAAPSSCSDAAAAAAGGGLQQQAEAAVDAQFDIIVIDPPPPHRQGLVPAFTDKLLQLAAAAARLLADGGRLVVVESSRFIHLQQLMQILTDAVTAAGRTGSAFARAAATLEMHGGPTLDCPQDLRSQGVSGMNWVMLQLS</sequence>
<reference evidence="1" key="1">
    <citation type="submission" date="2013-10" db="EMBL/GenBank/DDBJ databases">
        <title>Genomic analysis of the causative agents of coccidiosis in chickens.</title>
        <authorList>
            <person name="Reid A.J."/>
            <person name="Blake D."/>
            <person name="Billington K."/>
            <person name="Browne H."/>
            <person name="Dunn M."/>
            <person name="Hung S."/>
            <person name="Kawahara F."/>
            <person name="Miranda-Saavedra D."/>
            <person name="Mourier T."/>
            <person name="Nagra H."/>
            <person name="Otto T.D."/>
            <person name="Rawlings N."/>
            <person name="Sanchez A."/>
            <person name="Sanders M."/>
            <person name="Subramaniam C."/>
            <person name="Tay Y."/>
            <person name="Dear P."/>
            <person name="Doerig C."/>
            <person name="Gruber A."/>
            <person name="Parkinson J."/>
            <person name="Shirley M."/>
            <person name="Wan K.L."/>
            <person name="Berriman M."/>
            <person name="Tomley F."/>
            <person name="Pain A."/>
        </authorList>
    </citation>
    <scope>NUCLEOTIDE SEQUENCE [LARGE SCALE GENOMIC DNA]</scope>
    <source>
        <strain evidence="1">Houghton</strain>
    </source>
</reference>
<dbReference type="RefSeq" id="XP_013352775.1">
    <property type="nucleotide sequence ID" value="XM_013497321.1"/>
</dbReference>
<dbReference type="GO" id="GO:0003723">
    <property type="term" value="F:RNA binding"/>
    <property type="evidence" value="ECO:0007669"/>
    <property type="project" value="InterPro"/>
</dbReference>
<dbReference type="OrthoDB" id="269872at2759"/>
<dbReference type="VEuPathDB" id="ToxoDB:EMH_0027690"/>
<dbReference type="Gene3D" id="2.30.130.10">
    <property type="entry name" value="PUA domain"/>
    <property type="match status" value="1"/>
</dbReference>
<dbReference type="Gene3D" id="3.30.750.80">
    <property type="entry name" value="RNA methyltransferase domain (HRMD) like"/>
    <property type="match status" value="1"/>
</dbReference>
<dbReference type="CDD" id="cd11572">
    <property type="entry name" value="RlmI_M_like"/>
    <property type="match status" value="1"/>
</dbReference>
<gene>
    <name evidence="1" type="ORF">EMH_0027690</name>
</gene>
<dbReference type="Gene3D" id="3.40.50.150">
    <property type="entry name" value="Vaccinia Virus protein VP39"/>
    <property type="match status" value="1"/>
</dbReference>
<dbReference type="GeneID" id="25377632"/>
<evidence type="ECO:0000313" key="2">
    <source>
        <dbReference type="Proteomes" id="UP000030744"/>
    </source>
</evidence>
<protein>
    <submittedName>
        <fullName evidence="1">Uncharacterized protein</fullName>
    </submittedName>
</protein>
<dbReference type="Proteomes" id="UP000030744">
    <property type="component" value="Unassembled WGS sequence"/>
</dbReference>
<proteinExistence type="predicted"/>
<keyword evidence="2" id="KW-1185">Reference proteome</keyword>
<reference evidence="1" key="2">
    <citation type="submission" date="2013-10" db="EMBL/GenBank/DDBJ databases">
        <authorList>
            <person name="Aslett M."/>
        </authorList>
    </citation>
    <scope>NUCLEOTIDE SEQUENCE [LARGE SCALE GENOMIC DNA]</scope>
    <source>
        <strain evidence="1">Houghton</strain>
    </source>
</reference>
<dbReference type="AlphaFoldDB" id="U6K362"/>
<organism evidence="1 2">
    <name type="scientific">Eimeria mitis</name>
    <dbReference type="NCBI Taxonomy" id="44415"/>
    <lineage>
        <taxon>Eukaryota</taxon>
        <taxon>Sar</taxon>
        <taxon>Alveolata</taxon>
        <taxon>Apicomplexa</taxon>
        <taxon>Conoidasida</taxon>
        <taxon>Coccidia</taxon>
        <taxon>Eucoccidiorida</taxon>
        <taxon>Eimeriorina</taxon>
        <taxon>Eimeriidae</taxon>
        <taxon>Eimeria</taxon>
    </lineage>
</organism>
<evidence type="ECO:0000313" key="1">
    <source>
        <dbReference type="EMBL" id="CDJ30208.1"/>
    </source>
</evidence>
<dbReference type="PANTHER" id="PTHR42873:SF1">
    <property type="entry name" value="S-ADENOSYLMETHIONINE-DEPENDENT METHYLTRANSFERASE DOMAIN-CONTAINING PROTEIN"/>
    <property type="match status" value="1"/>
</dbReference>
<accession>U6K362</accession>
<dbReference type="SUPFAM" id="SSF53335">
    <property type="entry name" value="S-adenosyl-L-methionine-dependent methyltransferases"/>
    <property type="match status" value="1"/>
</dbReference>
<dbReference type="GO" id="GO:0008168">
    <property type="term" value="F:methyltransferase activity"/>
    <property type="evidence" value="ECO:0007669"/>
    <property type="project" value="UniProtKB-KW"/>
</dbReference>
<dbReference type="EMBL" id="HG682364">
    <property type="protein sequence ID" value="CDJ30208.1"/>
    <property type="molecule type" value="Genomic_DNA"/>
</dbReference>
<name>U6K362_9EIME</name>